<dbReference type="EMBL" id="CP100355">
    <property type="protein sequence ID" value="UTF54261.1"/>
    <property type="molecule type" value="Genomic_DNA"/>
</dbReference>
<dbReference type="RefSeq" id="WP_254158855.1">
    <property type="nucleotide sequence ID" value="NZ_CP100355.1"/>
</dbReference>
<keyword evidence="3" id="KW-1185">Reference proteome</keyword>
<gene>
    <name evidence="2" type="ORF">NGM29_02945</name>
</gene>
<dbReference type="InterPro" id="IPR045940">
    <property type="entry name" value="DUF6360"/>
</dbReference>
<feature type="compositionally biased region" description="Low complexity" evidence="1">
    <location>
        <begin position="89"/>
        <end position="117"/>
    </location>
</feature>
<accession>A0A9E7NBB3</accession>
<evidence type="ECO:0000313" key="2">
    <source>
        <dbReference type="EMBL" id="UTF54261.1"/>
    </source>
</evidence>
<dbReference type="KEGG" id="sawl:NGM29_02945"/>
<dbReference type="Pfam" id="PF19887">
    <property type="entry name" value="DUF6360"/>
    <property type="match status" value="1"/>
</dbReference>
<feature type="region of interest" description="Disordered" evidence="1">
    <location>
        <begin position="79"/>
        <end position="117"/>
    </location>
</feature>
<dbReference type="AlphaFoldDB" id="A0A9E7NBB3"/>
<dbReference type="GeneID" id="73288969"/>
<proteinExistence type="predicted"/>
<dbReference type="Proteomes" id="UP001056855">
    <property type="component" value="Chromosome"/>
</dbReference>
<organism evidence="2 3">
    <name type="scientific">Natronosalvus rutilus</name>
    <dbReference type="NCBI Taxonomy" id="2953753"/>
    <lineage>
        <taxon>Archaea</taxon>
        <taxon>Methanobacteriati</taxon>
        <taxon>Methanobacteriota</taxon>
        <taxon>Stenosarchaea group</taxon>
        <taxon>Halobacteria</taxon>
        <taxon>Halobacteriales</taxon>
        <taxon>Natrialbaceae</taxon>
        <taxon>Natronosalvus</taxon>
    </lineage>
</organism>
<name>A0A9E7NBB3_9EURY</name>
<evidence type="ECO:0000256" key="1">
    <source>
        <dbReference type="SAM" id="MobiDB-lite"/>
    </source>
</evidence>
<reference evidence="2" key="1">
    <citation type="submission" date="2022-06" db="EMBL/GenBank/DDBJ databases">
        <title>Diverse halophilic archaea isolated from saline environments.</title>
        <authorList>
            <person name="Cui H.-L."/>
        </authorList>
    </citation>
    <scope>NUCLEOTIDE SEQUENCE</scope>
    <source>
        <strain evidence="2">WLHS1</strain>
    </source>
</reference>
<sequence length="117" mass="12500">MVNRLMRVTAHTTLDLADAVVTGHDFEDERDAVVDATAARRQPDHVKLQLELDNMSETHLPAHMEEVRLTPEQARALAADLEKHAGRVEAAADSGSSSEADSSSTSTAGSSSESTSE</sequence>
<protein>
    <submittedName>
        <fullName evidence="2">DUF6360 family protein</fullName>
    </submittedName>
</protein>
<evidence type="ECO:0000313" key="3">
    <source>
        <dbReference type="Proteomes" id="UP001056855"/>
    </source>
</evidence>